<evidence type="ECO:0000313" key="5">
    <source>
        <dbReference type="Proteomes" id="UP000450917"/>
    </source>
</evidence>
<gene>
    <name evidence="4" type="ORF">GNP93_00435</name>
</gene>
<dbReference type="Gene3D" id="2.70.70.10">
    <property type="entry name" value="Glucose Permease (Domain IIA)"/>
    <property type="match status" value="1"/>
</dbReference>
<dbReference type="SUPFAM" id="SSF51261">
    <property type="entry name" value="Duplicated hybrid motif"/>
    <property type="match status" value="1"/>
</dbReference>
<dbReference type="Proteomes" id="UP000450917">
    <property type="component" value="Unassembled WGS sequence"/>
</dbReference>
<dbReference type="EMBL" id="WNZX01000001">
    <property type="protein sequence ID" value="MUG69132.1"/>
    <property type="molecule type" value="Genomic_DNA"/>
</dbReference>
<proteinExistence type="predicted"/>
<dbReference type="PANTHER" id="PTHR21666">
    <property type="entry name" value="PEPTIDASE-RELATED"/>
    <property type="match status" value="1"/>
</dbReference>
<evidence type="ECO:0000313" key="4">
    <source>
        <dbReference type="EMBL" id="MUG69132.1"/>
    </source>
</evidence>
<feature type="domain" description="M23ase beta-sheet core" evidence="3">
    <location>
        <begin position="204"/>
        <end position="297"/>
    </location>
</feature>
<keyword evidence="2" id="KW-0472">Membrane</keyword>
<dbReference type="PANTHER" id="PTHR21666:SF270">
    <property type="entry name" value="MUREIN HYDROLASE ACTIVATOR ENVC"/>
    <property type="match status" value="1"/>
</dbReference>
<keyword evidence="2" id="KW-1133">Transmembrane helix</keyword>
<name>A0A7X3CRN1_9BACL</name>
<keyword evidence="2" id="KW-0812">Transmembrane</keyword>
<protein>
    <submittedName>
        <fullName evidence="4">Peptidoglycan DD-metalloendopeptidase family protein</fullName>
    </submittedName>
</protein>
<organism evidence="4 5">
    <name type="scientific">Paenibacillus validus</name>
    <dbReference type="NCBI Taxonomy" id="44253"/>
    <lineage>
        <taxon>Bacteria</taxon>
        <taxon>Bacillati</taxon>
        <taxon>Bacillota</taxon>
        <taxon>Bacilli</taxon>
        <taxon>Bacillales</taxon>
        <taxon>Paenibacillaceae</taxon>
        <taxon>Paenibacillus</taxon>
    </lineage>
</organism>
<dbReference type="InterPro" id="IPR011055">
    <property type="entry name" value="Dup_hybrid_motif"/>
</dbReference>
<feature type="region of interest" description="Disordered" evidence="1">
    <location>
        <begin position="43"/>
        <end position="73"/>
    </location>
</feature>
<comment type="caution">
    <text evidence="4">The sequence shown here is derived from an EMBL/GenBank/DDBJ whole genome shotgun (WGS) entry which is preliminary data.</text>
</comment>
<feature type="transmembrane region" description="Helical" evidence="2">
    <location>
        <begin position="106"/>
        <end position="124"/>
    </location>
</feature>
<dbReference type="InterPro" id="IPR016047">
    <property type="entry name" value="M23ase_b-sheet_dom"/>
</dbReference>
<feature type="compositionally biased region" description="Basic and acidic residues" evidence="1">
    <location>
        <begin position="54"/>
        <end position="63"/>
    </location>
</feature>
<keyword evidence="5" id="KW-1185">Reference proteome</keyword>
<dbReference type="Pfam" id="PF01551">
    <property type="entry name" value="Peptidase_M23"/>
    <property type="match status" value="1"/>
</dbReference>
<dbReference type="InterPro" id="IPR050570">
    <property type="entry name" value="Cell_wall_metabolism_enzyme"/>
</dbReference>
<evidence type="ECO:0000259" key="3">
    <source>
        <dbReference type="Pfam" id="PF01551"/>
    </source>
</evidence>
<accession>A0A7X3CRN1</accession>
<sequence>MNTRKNVRERRNEKIRKLQEHDWRRGFGEPDLTHMHFPLNADPRYAYPDEPGEDQGRFNRRNDGIPPVRSDPEEEWNRKYQREWAAYDKRYPAGGGVADRPRFNRFAVRILLSGLLFAAVWGLYKLDHPWAERGKDIVSAALSEPLDTAALAVWYERYFGGPPSFLPAINPAKHQDAEKVAALPKHYFAPVQGRLIAEFTPEQGGVLLGAQAGTPVSAIDTGMVTFAGEKDDTGFTVVLRHTGGMETVYGHLAAGNIQAGDWLKGGETVGTLAKPKAGQASGTLFFAVSKAGKPLDPSDVITFE</sequence>
<evidence type="ECO:0000256" key="1">
    <source>
        <dbReference type="SAM" id="MobiDB-lite"/>
    </source>
</evidence>
<dbReference type="CDD" id="cd12797">
    <property type="entry name" value="M23_peptidase"/>
    <property type="match status" value="1"/>
</dbReference>
<dbReference type="RefSeq" id="WP_155613760.1">
    <property type="nucleotide sequence ID" value="NZ_JBDLZV010000001.1"/>
</dbReference>
<reference evidence="4 5" key="1">
    <citation type="submission" date="2019-11" db="EMBL/GenBank/DDBJ databases">
        <title>Draft genome sequences of five Paenibacillus species of dairy origin.</title>
        <authorList>
            <person name="Olajide A.M."/>
            <person name="Chen S."/>
            <person name="Lapointe G."/>
        </authorList>
    </citation>
    <scope>NUCLEOTIDE SEQUENCE [LARGE SCALE GENOMIC DNA]</scope>
    <source>
        <strain evidence="4 5">2CS3</strain>
    </source>
</reference>
<dbReference type="AlphaFoldDB" id="A0A7X3CRN1"/>
<dbReference type="GO" id="GO:0004222">
    <property type="term" value="F:metalloendopeptidase activity"/>
    <property type="evidence" value="ECO:0007669"/>
    <property type="project" value="TreeGrafter"/>
</dbReference>
<evidence type="ECO:0000256" key="2">
    <source>
        <dbReference type="SAM" id="Phobius"/>
    </source>
</evidence>